<dbReference type="Gene3D" id="2.40.50.140">
    <property type="entry name" value="Nucleic acid-binding proteins"/>
    <property type="match status" value="1"/>
</dbReference>
<dbReference type="SUPFAM" id="SSF55681">
    <property type="entry name" value="Class II aaRS and biotin synthetases"/>
    <property type="match status" value="1"/>
</dbReference>
<evidence type="ECO:0000259" key="8">
    <source>
        <dbReference type="Pfam" id="PF01336"/>
    </source>
</evidence>
<keyword evidence="3" id="KW-0067">ATP-binding</keyword>
<dbReference type="Pfam" id="PF00152">
    <property type="entry name" value="tRNA-synt_2"/>
    <property type="match status" value="1"/>
</dbReference>
<feature type="domain" description="OB" evidence="8">
    <location>
        <begin position="51"/>
        <end position="109"/>
    </location>
</feature>
<dbReference type="Proteomes" id="UP000748531">
    <property type="component" value="Unassembled WGS sequence"/>
</dbReference>
<evidence type="ECO:0000256" key="5">
    <source>
        <dbReference type="ARBA" id="ARBA00023146"/>
    </source>
</evidence>
<feature type="region of interest" description="Disordered" evidence="6">
    <location>
        <begin position="142"/>
        <end position="165"/>
    </location>
</feature>
<evidence type="ECO:0000256" key="6">
    <source>
        <dbReference type="SAM" id="MobiDB-lite"/>
    </source>
</evidence>
<dbReference type="GO" id="GO:0004816">
    <property type="term" value="F:asparagine-tRNA ligase activity"/>
    <property type="evidence" value="ECO:0007669"/>
    <property type="project" value="TreeGrafter"/>
</dbReference>
<feature type="domain" description="Aminoacyl-tRNA synthetase class II (D/K/N)" evidence="7">
    <location>
        <begin position="178"/>
        <end position="261"/>
    </location>
</feature>
<keyword evidence="10" id="KW-1185">Reference proteome</keyword>
<keyword evidence="4" id="KW-0648">Protein biosynthesis</keyword>
<dbReference type="OrthoDB" id="1931232at2759"/>
<dbReference type="InterPro" id="IPR004364">
    <property type="entry name" value="Aa-tRNA-synt_II"/>
</dbReference>
<dbReference type="Pfam" id="PF01336">
    <property type="entry name" value="tRNA_anti-codon"/>
    <property type="match status" value="1"/>
</dbReference>
<dbReference type="GO" id="GO:0005524">
    <property type="term" value="F:ATP binding"/>
    <property type="evidence" value="ECO:0007669"/>
    <property type="project" value="UniProtKB-KW"/>
</dbReference>
<sequence>MWRPVCWVAKLGRCRTTFFSSGWSHITVTTCSNISNAVGSIDAVPEPGIPVTLVGWVRSIRRHKTRVFFNLNDGSTARELQVVCCPTTIRGAIHVGSAVAVKGHLVSSQPDSTRVVSSLTANLLLHGEVLAKDVRPLDSNSSLEISESRRLESPGGSSTPRPDLGLLRSAAGLPWRHRLPEFAAVLRLRAKVKNLVQQVMQKLEYLEVDTPIMTTLDCEGTNQTFSVRASNEGTVGPIDHSPATVRLTGSSQLHLEALALGLSKNSFRENAASRFRMCFL</sequence>
<keyword evidence="2" id="KW-0547">Nucleotide-binding</keyword>
<gene>
    <name evidence="9" type="ORF">PHET_08096</name>
</gene>
<dbReference type="InterPro" id="IPR045864">
    <property type="entry name" value="aa-tRNA-synth_II/BPL/LPL"/>
</dbReference>
<name>A0A8J4WVQ0_9TREM</name>
<dbReference type="Gene3D" id="3.30.930.10">
    <property type="entry name" value="Bira Bifunctional Protein, Domain 2"/>
    <property type="match status" value="1"/>
</dbReference>
<evidence type="ECO:0000256" key="2">
    <source>
        <dbReference type="ARBA" id="ARBA00022741"/>
    </source>
</evidence>
<comment type="caution">
    <text evidence="9">The sequence shown here is derived from an EMBL/GenBank/DDBJ whole genome shotgun (WGS) entry which is preliminary data.</text>
</comment>
<dbReference type="PANTHER" id="PTHR22594:SF34">
    <property type="entry name" value="ASPARAGINE--TRNA LIGASE, MITOCHONDRIAL-RELATED"/>
    <property type="match status" value="1"/>
</dbReference>
<dbReference type="GO" id="GO:0006421">
    <property type="term" value="P:asparaginyl-tRNA aminoacylation"/>
    <property type="evidence" value="ECO:0007669"/>
    <property type="project" value="TreeGrafter"/>
</dbReference>
<organism evidence="9 10">
    <name type="scientific">Paragonimus heterotremus</name>
    <dbReference type="NCBI Taxonomy" id="100268"/>
    <lineage>
        <taxon>Eukaryota</taxon>
        <taxon>Metazoa</taxon>
        <taxon>Spiralia</taxon>
        <taxon>Lophotrochozoa</taxon>
        <taxon>Platyhelminthes</taxon>
        <taxon>Trematoda</taxon>
        <taxon>Digenea</taxon>
        <taxon>Plagiorchiida</taxon>
        <taxon>Troglotremata</taxon>
        <taxon>Troglotrematidae</taxon>
        <taxon>Paragonimus</taxon>
    </lineage>
</organism>
<dbReference type="SUPFAM" id="SSF50249">
    <property type="entry name" value="Nucleic acid-binding proteins"/>
    <property type="match status" value="1"/>
</dbReference>
<evidence type="ECO:0000313" key="9">
    <source>
        <dbReference type="EMBL" id="KAF5398782.1"/>
    </source>
</evidence>
<dbReference type="PANTHER" id="PTHR22594">
    <property type="entry name" value="ASPARTYL/LYSYL-TRNA SYNTHETASE"/>
    <property type="match status" value="1"/>
</dbReference>
<dbReference type="GO" id="GO:0005739">
    <property type="term" value="C:mitochondrion"/>
    <property type="evidence" value="ECO:0007669"/>
    <property type="project" value="TreeGrafter"/>
</dbReference>
<dbReference type="InterPro" id="IPR004365">
    <property type="entry name" value="NA-bd_OB_tRNA"/>
</dbReference>
<evidence type="ECO:0000256" key="4">
    <source>
        <dbReference type="ARBA" id="ARBA00022917"/>
    </source>
</evidence>
<evidence type="ECO:0000313" key="10">
    <source>
        <dbReference type="Proteomes" id="UP000748531"/>
    </source>
</evidence>
<proteinExistence type="predicted"/>
<accession>A0A8J4WVQ0</accession>
<reference evidence="9" key="1">
    <citation type="submission" date="2019-05" db="EMBL/GenBank/DDBJ databases">
        <title>Annotation for the trematode Paragonimus heterotremus.</title>
        <authorList>
            <person name="Choi Y.-J."/>
        </authorList>
    </citation>
    <scope>NUCLEOTIDE SEQUENCE</scope>
    <source>
        <strain evidence="9">LC</strain>
    </source>
</reference>
<keyword evidence="5" id="KW-0030">Aminoacyl-tRNA synthetase</keyword>
<evidence type="ECO:0000256" key="3">
    <source>
        <dbReference type="ARBA" id="ARBA00022840"/>
    </source>
</evidence>
<protein>
    <submittedName>
        <fullName evidence="9">Asparagine--tRNA ligase</fullName>
    </submittedName>
</protein>
<dbReference type="AlphaFoldDB" id="A0A8J4WVQ0"/>
<evidence type="ECO:0000256" key="1">
    <source>
        <dbReference type="ARBA" id="ARBA00022598"/>
    </source>
</evidence>
<dbReference type="InterPro" id="IPR012340">
    <property type="entry name" value="NA-bd_OB-fold"/>
</dbReference>
<evidence type="ECO:0000259" key="7">
    <source>
        <dbReference type="Pfam" id="PF00152"/>
    </source>
</evidence>
<dbReference type="EMBL" id="LUCH01004643">
    <property type="protein sequence ID" value="KAF5398782.1"/>
    <property type="molecule type" value="Genomic_DNA"/>
</dbReference>
<dbReference type="GO" id="GO:0003676">
    <property type="term" value="F:nucleic acid binding"/>
    <property type="evidence" value="ECO:0007669"/>
    <property type="project" value="InterPro"/>
</dbReference>
<keyword evidence="1 9" id="KW-0436">Ligase</keyword>